<dbReference type="InterPro" id="IPR037682">
    <property type="entry name" value="TonB_C"/>
</dbReference>
<feature type="region of interest" description="Disordered" evidence="6">
    <location>
        <begin position="79"/>
        <end position="101"/>
    </location>
</feature>
<dbReference type="AlphaFoldDB" id="A0A4V2UVX5"/>
<keyword evidence="2 7" id="KW-0812">Transmembrane</keyword>
<dbReference type="Proteomes" id="UP000295536">
    <property type="component" value="Unassembled WGS sequence"/>
</dbReference>
<dbReference type="EMBL" id="SMAH01000009">
    <property type="protein sequence ID" value="TCS97447.1"/>
    <property type="molecule type" value="Genomic_DNA"/>
</dbReference>
<accession>A0A4V2UVX5</accession>
<evidence type="ECO:0000256" key="7">
    <source>
        <dbReference type="SAM" id="Phobius"/>
    </source>
</evidence>
<dbReference type="SUPFAM" id="SSF74653">
    <property type="entry name" value="TolA/TonB C-terminal domain"/>
    <property type="match status" value="1"/>
</dbReference>
<keyword evidence="3 7" id="KW-1133">Transmembrane helix</keyword>
<dbReference type="PROSITE" id="PS52015">
    <property type="entry name" value="TONB_CTD"/>
    <property type="match status" value="1"/>
</dbReference>
<evidence type="ECO:0000313" key="9">
    <source>
        <dbReference type="EMBL" id="TCS97447.1"/>
    </source>
</evidence>
<evidence type="ECO:0000313" key="11">
    <source>
        <dbReference type="Proteomes" id="UP000295536"/>
    </source>
</evidence>
<evidence type="ECO:0000256" key="2">
    <source>
        <dbReference type="ARBA" id="ARBA00022692"/>
    </source>
</evidence>
<reference evidence="10 12" key="2">
    <citation type="submission" date="2019-07" db="EMBL/GenBank/DDBJ databases">
        <title>Tepidimonas ignava SPS-1037 draft genome.</title>
        <authorList>
            <person name="Da Costa M.S."/>
            <person name="Froufe H.J.C."/>
            <person name="Egas C."/>
            <person name="Albuquerque L."/>
        </authorList>
    </citation>
    <scope>NUCLEOTIDE SEQUENCE [LARGE SCALE GENOMIC DNA]</scope>
    <source>
        <strain evidence="10 12">SPS-1037</strain>
    </source>
</reference>
<comment type="subcellular location">
    <subcellularLocation>
        <location evidence="1">Membrane</location>
        <topology evidence="1">Single-pass membrane protein</topology>
    </subcellularLocation>
</comment>
<reference evidence="9 11" key="1">
    <citation type="submission" date="2019-03" db="EMBL/GenBank/DDBJ databases">
        <title>Genomic Encyclopedia of Type Strains, Phase IV (KMG-IV): sequencing the most valuable type-strain genomes for metagenomic binning, comparative biology and taxonomic classification.</title>
        <authorList>
            <person name="Goeker M."/>
        </authorList>
    </citation>
    <scope>NUCLEOTIDE SEQUENCE [LARGE SCALE GENOMIC DNA]</scope>
    <source>
        <strain evidence="9 11">DSM 12034</strain>
    </source>
</reference>
<keyword evidence="4 7" id="KW-0472">Membrane</keyword>
<evidence type="ECO:0000256" key="1">
    <source>
        <dbReference type="ARBA" id="ARBA00004167"/>
    </source>
</evidence>
<name>A0A4V2UVX5_9BURK</name>
<evidence type="ECO:0000313" key="10">
    <source>
        <dbReference type="EMBL" id="TSE22160.1"/>
    </source>
</evidence>
<dbReference type="NCBIfam" id="TIGR01352">
    <property type="entry name" value="tonB_Cterm"/>
    <property type="match status" value="1"/>
</dbReference>
<protein>
    <submittedName>
        <fullName evidence="9">Protein TonB</fullName>
    </submittedName>
</protein>
<feature type="transmembrane region" description="Helical" evidence="7">
    <location>
        <begin position="20"/>
        <end position="40"/>
    </location>
</feature>
<proteinExistence type="predicted"/>
<comment type="caution">
    <text evidence="9">The sequence shown here is derived from an EMBL/GenBank/DDBJ whole genome shotgun (WGS) entry which is preliminary data.</text>
</comment>
<evidence type="ECO:0000256" key="3">
    <source>
        <dbReference type="ARBA" id="ARBA00022989"/>
    </source>
</evidence>
<dbReference type="EMBL" id="VJNC01000007">
    <property type="protein sequence ID" value="TSE22160.1"/>
    <property type="molecule type" value="Genomic_DNA"/>
</dbReference>
<dbReference type="Pfam" id="PF13103">
    <property type="entry name" value="TonB_2"/>
    <property type="match status" value="1"/>
</dbReference>
<gene>
    <name evidence="9" type="ORF">EDC36_10948</name>
    <name evidence="10" type="ORF">Tigna_01328</name>
</gene>
<dbReference type="GO" id="GO:0055085">
    <property type="term" value="P:transmembrane transport"/>
    <property type="evidence" value="ECO:0007669"/>
    <property type="project" value="InterPro"/>
</dbReference>
<keyword evidence="12" id="KW-1185">Reference proteome</keyword>
<dbReference type="GO" id="GO:0016020">
    <property type="term" value="C:membrane"/>
    <property type="evidence" value="ECO:0007669"/>
    <property type="project" value="UniProtKB-SubCell"/>
</dbReference>
<feature type="domain" description="TonB C-terminal" evidence="8">
    <location>
        <begin position="190"/>
        <end position="286"/>
    </location>
</feature>
<dbReference type="Proteomes" id="UP000315577">
    <property type="component" value="Unassembled WGS sequence"/>
</dbReference>
<evidence type="ECO:0000256" key="5">
    <source>
        <dbReference type="SAM" id="Coils"/>
    </source>
</evidence>
<feature type="coiled-coil region" evidence="5">
    <location>
        <begin position="105"/>
        <end position="172"/>
    </location>
</feature>
<evidence type="ECO:0000256" key="4">
    <source>
        <dbReference type="ARBA" id="ARBA00023136"/>
    </source>
</evidence>
<organism evidence="9 11">
    <name type="scientific">Tepidimonas ignava</name>
    <dbReference type="NCBI Taxonomy" id="114249"/>
    <lineage>
        <taxon>Bacteria</taxon>
        <taxon>Pseudomonadati</taxon>
        <taxon>Pseudomonadota</taxon>
        <taxon>Betaproteobacteria</taxon>
        <taxon>Burkholderiales</taxon>
        <taxon>Tepidimonas</taxon>
    </lineage>
</organism>
<dbReference type="InterPro" id="IPR006260">
    <property type="entry name" value="TonB/TolA_C"/>
</dbReference>
<keyword evidence="5" id="KW-0175">Coiled coil</keyword>
<sequence>MATAATPTARWLQRVREDPLPWALAMSVALHVLVLAVRLVPPSSSQRVLQDTPLEVILVNARDERAPARAQAIAQANLAGGGDAERGRARSPLPPAPVLRPGDTLEEQERRLEAMQERQTRLLAQLRRDIARLRTADPQETPEQAQAREQRRQALVQALAEIERRIEQENTRPRRRYVSPATREAVYALYYDELRRRIEERGTAHFPEQGGRKVYGELTMVITVNHDGRVLGTEVVQGSGNPFLDQHARAIVHGLTFARFSQAMRARADQIVVVSRFRFTREGGLHTQVGTANP</sequence>
<evidence type="ECO:0000256" key="6">
    <source>
        <dbReference type="SAM" id="MobiDB-lite"/>
    </source>
</evidence>
<dbReference type="Gene3D" id="3.30.1150.10">
    <property type="match status" value="1"/>
</dbReference>
<evidence type="ECO:0000259" key="8">
    <source>
        <dbReference type="PROSITE" id="PS52015"/>
    </source>
</evidence>
<evidence type="ECO:0000313" key="12">
    <source>
        <dbReference type="Proteomes" id="UP000315577"/>
    </source>
</evidence>